<keyword evidence="3" id="KW-1185">Reference proteome</keyword>
<evidence type="ECO:0000313" key="3">
    <source>
        <dbReference type="Proteomes" id="UP001316803"/>
    </source>
</evidence>
<dbReference type="Proteomes" id="UP001316803">
    <property type="component" value="Unassembled WGS sequence"/>
</dbReference>
<evidence type="ECO:0000313" key="2">
    <source>
        <dbReference type="EMBL" id="KAK5953895.1"/>
    </source>
</evidence>
<protein>
    <recommendedName>
        <fullName evidence="1">2EXR domain-containing protein</fullName>
    </recommendedName>
</protein>
<dbReference type="InterPro" id="IPR045518">
    <property type="entry name" value="2EXR"/>
</dbReference>
<gene>
    <name evidence="2" type="ORF">OHC33_005166</name>
</gene>
<sequence length="483" mass="56508">MVIQQFDRTSKEFESKTTTADVLQPAWIMDFEPEYLGSFSQLPPEIRAKIWSYFSPVDELATIPNQQGCDHDRSRNLSALMRTSSALRNELCSEIYGGSILRCKISPIYNHKQWLSLASSAGWQATLESVDHAVEQGFVHFPFDKLKAFHIEIEAAAAEDPGQILCLWRKCRTLVHFLTLRSRRGLPHIEIHLRDSKAASWCYDDRPEQSLTVGDDDYYRDYLIALMPFWTLRHARSSKVVLPDVFALHKVDTAIRFARSTANLVQAKTAFAPLPGDDDEDEWSDTSIQEELDDLFVMLENEMDVLQSPTANMLRLERFARWYRNETDFLCGKSEYEEELERIFRAGKLVYVDYHANRAQARFTAMRTHNPLALVWRYGPSWGWCRREHHDRADRFTNNALSHLRTKSVETAYKDGDIDDGWNSKSWLERYPESICRRQDAEPWLWRQVLKGWFRESELSLPLRCRQEIHNKLEKWALHPKKI</sequence>
<reference evidence="2 3" key="1">
    <citation type="submission" date="2022-12" db="EMBL/GenBank/DDBJ databases">
        <title>Genomic features and morphological characterization of a novel Knufia sp. strain isolated from spacecraft assembly facility.</title>
        <authorList>
            <person name="Teixeira M."/>
            <person name="Chander A.M."/>
            <person name="Stajich J.E."/>
            <person name="Venkateswaran K."/>
        </authorList>
    </citation>
    <scope>NUCLEOTIDE SEQUENCE [LARGE SCALE GENOMIC DNA]</scope>
    <source>
        <strain evidence="2 3">FJI-L2-BK-P2</strain>
    </source>
</reference>
<name>A0AAN8EQN7_9EURO</name>
<proteinExistence type="predicted"/>
<evidence type="ECO:0000259" key="1">
    <source>
        <dbReference type="Pfam" id="PF20150"/>
    </source>
</evidence>
<dbReference type="AlphaFoldDB" id="A0AAN8EQN7"/>
<accession>A0AAN8EQN7</accession>
<dbReference type="EMBL" id="JAKLMC020000010">
    <property type="protein sequence ID" value="KAK5953895.1"/>
    <property type="molecule type" value="Genomic_DNA"/>
</dbReference>
<comment type="caution">
    <text evidence="2">The sequence shown here is derived from an EMBL/GenBank/DDBJ whole genome shotgun (WGS) entry which is preliminary data.</text>
</comment>
<dbReference type="Pfam" id="PF20150">
    <property type="entry name" value="2EXR"/>
    <property type="match status" value="1"/>
</dbReference>
<organism evidence="2 3">
    <name type="scientific">Knufia fluminis</name>
    <dbReference type="NCBI Taxonomy" id="191047"/>
    <lineage>
        <taxon>Eukaryota</taxon>
        <taxon>Fungi</taxon>
        <taxon>Dikarya</taxon>
        <taxon>Ascomycota</taxon>
        <taxon>Pezizomycotina</taxon>
        <taxon>Eurotiomycetes</taxon>
        <taxon>Chaetothyriomycetidae</taxon>
        <taxon>Chaetothyriales</taxon>
        <taxon>Trichomeriaceae</taxon>
        <taxon>Knufia</taxon>
    </lineage>
</organism>
<feature type="domain" description="2EXR" evidence="1">
    <location>
        <begin position="39"/>
        <end position="91"/>
    </location>
</feature>